<dbReference type="SMART" id="SM00531">
    <property type="entry name" value="TFIIE"/>
    <property type="match status" value="1"/>
</dbReference>
<comment type="caution">
    <text evidence="5">The sequence shown here is derived from an EMBL/GenBank/DDBJ whole genome shotgun (WGS) entry which is preliminary data.</text>
</comment>
<evidence type="ECO:0000313" key="5">
    <source>
        <dbReference type="EMBL" id="KAK3351359.1"/>
    </source>
</evidence>
<dbReference type="GeneID" id="87865244"/>
<accession>A0AAE0JKL2</accession>
<keyword evidence="1" id="KW-0805">Transcription regulation</keyword>
<feature type="region of interest" description="Disordered" evidence="3">
    <location>
        <begin position="302"/>
        <end position="353"/>
    </location>
</feature>
<proteinExistence type="predicted"/>
<evidence type="ECO:0000256" key="1">
    <source>
        <dbReference type="ARBA" id="ARBA00023015"/>
    </source>
</evidence>
<dbReference type="RefSeq" id="XP_062684654.1">
    <property type="nucleotide sequence ID" value="XM_062828090.1"/>
</dbReference>
<keyword evidence="6" id="KW-1185">Reference proteome</keyword>
<keyword evidence="2" id="KW-0804">Transcription</keyword>
<gene>
    <name evidence="5" type="ORF">B0H65DRAFT_506783</name>
</gene>
<dbReference type="InterPro" id="IPR017919">
    <property type="entry name" value="TFIIE/TFIIEa_HTH"/>
</dbReference>
<dbReference type="GO" id="GO:0005673">
    <property type="term" value="C:transcription factor TFIIE complex"/>
    <property type="evidence" value="ECO:0007669"/>
    <property type="project" value="TreeGrafter"/>
</dbReference>
<dbReference type="Proteomes" id="UP001278500">
    <property type="component" value="Unassembled WGS sequence"/>
</dbReference>
<feature type="compositionally biased region" description="Acidic residues" evidence="3">
    <location>
        <begin position="340"/>
        <end position="353"/>
    </location>
</feature>
<dbReference type="InterPro" id="IPR024550">
    <property type="entry name" value="TFIIEa/SarR/Rpc3_HTH_dom"/>
</dbReference>
<protein>
    <recommendedName>
        <fullName evidence="4">HTH TFE/IIEalpha-type domain-containing protein</fullName>
    </recommendedName>
</protein>
<sequence length="353" mass="39357">MDIAKTLIRCVMRAFYSTQEILIIDALVQHSCLRDDDLGHLMKLGNKDLHKACAGLRDARFLVVHTRPELQAGKTRPQNKTYYYIDYRQTIDAIKWRVYKTDKDMQGIAKPSEENKEYVCPRVGCEAQWSQMEVLDSVSSRGFTCQRCGSVLEQAKEREAPGHQQLSRMNNQFKFMTDMLQEVDKVVIPECNFDLALANARPIVRLETHEVAPSVPVDSALHKPSAVKGLANTGPKTMQVIISKGDDDAEQAEAARKRQEELLRQNALPEWITSSSVPTTGGSKATGPAAASLLDSSSSAVKDEAAVDEHPAKKVKLEIQGDISVKNEDPMPMSFKMEGGDDEEDDLEFEDVM</sequence>
<evidence type="ECO:0000256" key="2">
    <source>
        <dbReference type="ARBA" id="ARBA00023163"/>
    </source>
</evidence>
<organism evidence="5 6">
    <name type="scientific">Neurospora tetraspora</name>
    <dbReference type="NCBI Taxonomy" id="94610"/>
    <lineage>
        <taxon>Eukaryota</taxon>
        <taxon>Fungi</taxon>
        <taxon>Dikarya</taxon>
        <taxon>Ascomycota</taxon>
        <taxon>Pezizomycotina</taxon>
        <taxon>Sordariomycetes</taxon>
        <taxon>Sordariomycetidae</taxon>
        <taxon>Sordariales</taxon>
        <taxon>Sordariaceae</taxon>
        <taxon>Neurospora</taxon>
    </lineage>
</organism>
<dbReference type="EMBL" id="JAUEPP010000002">
    <property type="protein sequence ID" value="KAK3351359.1"/>
    <property type="molecule type" value="Genomic_DNA"/>
</dbReference>
<dbReference type="InterPro" id="IPR039997">
    <property type="entry name" value="TFE"/>
</dbReference>
<evidence type="ECO:0000313" key="6">
    <source>
        <dbReference type="Proteomes" id="UP001278500"/>
    </source>
</evidence>
<feature type="compositionally biased region" description="Basic and acidic residues" evidence="3">
    <location>
        <begin position="302"/>
        <end position="329"/>
    </location>
</feature>
<dbReference type="AlphaFoldDB" id="A0AAE0JKL2"/>
<dbReference type="Pfam" id="PF02002">
    <property type="entry name" value="TFIIE_alpha"/>
    <property type="match status" value="1"/>
</dbReference>
<dbReference type="GO" id="GO:0006367">
    <property type="term" value="P:transcription initiation at RNA polymerase II promoter"/>
    <property type="evidence" value="ECO:0007669"/>
    <property type="project" value="InterPro"/>
</dbReference>
<feature type="domain" description="HTH TFE/IIEalpha-type" evidence="4">
    <location>
        <begin position="4"/>
        <end position="95"/>
    </location>
</feature>
<dbReference type="PROSITE" id="PS51344">
    <property type="entry name" value="HTH_TFE_IIE"/>
    <property type="match status" value="1"/>
</dbReference>
<evidence type="ECO:0000256" key="3">
    <source>
        <dbReference type="SAM" id="MobiDB-lite"/>
    </source>
</evidence>
<evidence type="ECO:0000259" key="4">
    <source>
        <dbReference type="PROSITE" id="PS51344"/>
    </source>
</evidence>
<dbReference type="PANTHER" id="PTHR13097">
    <property type="entry name" value="TRANSCRIPTION INITIATION FACTOR IIE, ALPHA SUBUNIT"/>
    <property type="match status" value="1"/>
</dbReference>
<reference evidence="5" key="2">
    <citation type="submission" date="2023-06" db="EMBL/GenBank/DDBJ databases">
        <authorList>
            <consortium name="Lawrence Berkeley National Laboratory"/>
            <person name="Haridas S."/>
            <person name="Hensen N."/>
            <person name="Bonometti L."/>
            <person name="Westerberg I."/>
            <person name="Brannstrom I.O."/>
            <person name="Guillou S."/>
            <person name="Cros-Aarteil S."/>
            <person name="Calhoun S."/>
            <person name="Kuo A."/>
            <person name="Mondo S."/>
            <person name="Pangilinan J."/>
            <person name="Riley R."/>
            <person name="Labutti K."/>
            <person name="Andreopoulos B."/>
            <person name="Lipzen A."/>
            <person name="Chen C."/>
            <person name="Yanf M."/>
            <person name="Daum C."/>
            <person name="Ng V."/>
            <person name="Clum A."/>
            <person name="Steindorff A."/>
            <person name="Ohm R."/>
            <person name="Martin F."/>
            <person name="Silar P."/>
            <person name="Natvig D."/>
            <person name="Lalanne C."/>
            <person name="Gautier V."/>
            <person name="Ament-Velasquez S.L."/>
            <person name="Kruys A."/>
            <person name="Hutchinson M.I."/>
            <person name="Powell A.J."/>
            <person name="Barry K."/>
            <person name="Miller A.N."/>
            <person name="Grigoriev I.V."/>
            <person name="Debuchy R."/>
            <person name="Gladieux P."/>
            <person name="Thoren M.H."/>
            <person name="Johannesson H."/>
        </authorList>
    </citation>
    <scope>NUCLEOTIDE SEQUENCE</scope>
    <source>
        <strain evidence="5">CBS 560.94</strain>
    </source>
</reference>
<reference evidence="5" key="1">
    <citation type="journal article" date="2023" name="Mol. Phylogenet. Evol.">
        <title>Genome-scale phylogeny and comparative genomics of the fungal order Sordariales.</title>
        <authorList>
            <person name="Hensen N."/>
            <person name="Bonometti L."/>
            <person name="Westerberg I."/>
            <person name="Brannstrom I.O."/>
            <person name="Guillou S."/>
            <person name="Cros-Aarteil S."/>
            <person name="Calhoun S."/>
            <person name="Haridas S."/>
            <person name="Kuo A."/>
            <person name="Mondo S."/>
            <person name="Pangilinan J."/>
            <person name="Riley R."/>
            <person name="LaButti K."/>
            <person name="Andreopoulos B."/>
            <person name="Lipzen A."/>
            <person name="Chen C."/>
            <person name="Yan M."/>
            <person name="Daum C."/>
            <person name="Ng V."/>
            <person name="Clum A."/>
            <person name="Steindorff A."/>
            <person name="Ohm R.A."/>
            <person name="Martin F."/>
            <person name="Silar P."/>
            <person name="Natvig D.O."/>
            <person name="Lalanne C."/>
            <person name="Gautier V."/>
            <person name="Ament-Velasquez S.L."/>
            <person name="Kruys A."/>
            <person name="Hutchinson M.I."/>
            <person name="Powell A.J."/>
            <person name="Barry K."/>
            <person name="Miller A.N."/>
            <person name="Grigoriev I.V."/>
            <person name="Debuchy R."/>
            <person name="Gladieux P."/>
            <person name="Hiltunen Thoren M."/>
            <person name="Johannesson H."/>
        </authorList>
    </citation>
    <scope>NUCLEOTIDE SEQUENCE</scope>
    <source>
        <strain evidence="5">CBS 560.94</strain>
    </source>
</reference>
<dbReference type="InterPro" id="IPR002853">
    <property type="entry name" value="TFIIE_asu"/>
</dbReference>
<dbReference type="PANTHER" id="PTHR13097:SF7">
    <property type="entry name" value="GENERAL TRANSCRIPTION FACTOR IIE SUBUNIT 1"/>
    <property type="match status" value="1"/>
</dbReference>
<name>A0AAE0JKL2_9PEZI</name>